<dbReference type="Proteomes" id="UP001500432">
    <property type="component" value="Unassembled WGS sequence"/>
</dbReference>
<reference evidence="2 3" key="1">
    <citation type="journal article" date="2019" name="Int. J. Syst. Evol. Microbiol.">
        <title>The Global Catalogue of Microorganisms (GCM) 10K type strain sequencing project: providing services to taxonomists for standard genome sequencing and annotation.</title>
        <authorList>
            <consortium name="The Broad Institute Genomics Platform"/>
            <consortium name="The Broad Institute Genome Sequencing Center for Infectious Disease"/>
            <person name="Wu L."/>
            <person name="Ma J."/>
        </authorList>
    </citation>
    <scope>NUCLEOTIDE SEQUENCE [LARGE SCALE GENOMIC DNA]</scope>
    <source>
        <strain evidence="2 3">JCM 16034</strain>
    </source>
</reference>
<name>A0ABN3BHX4_9MICC</name>
<keyword evidence="3" id="KW-1185">Reference proteome</keyword>
<sequence>MADSEEAAKAFEIADATPADAEAVLAVKDQAWREAYAHLLPAEYLAGPMDGGPERTERWRGYLTPDGARRFALVHRGGRVVGFAGAGPALDEDCPAPLQLYTAYVLAEMYGTGAAHAVVERVLGEQPALLWVFEDNPRARAFYAKLGFVPDGARQLAEFRGRFVSEIRMVREPPPPR</sequence>
<dbReference type="PROSITE" id="PS51186">
    <property type="entry name" value="GNAT"/>
    <property type="match status" value="1"/>
</dbReference>
<feature type="domain" description="N-acetyltransferase" evidence="1">
    <location>
        <begin position="11"/>
        <end position="174"/>
    </location>
</feature>
<dbReference type="Gene3D" id="3.40.630.30">
    <property type="match status" value="1"/>
</dbReference>
<proteinExistence type="predicted"/>
<dbReference type="Pfam" id="PF00583">
    <property type="entry name" value="Acetyltransf_1"/>
    <property type="match status" value="1"/>
</dbReference>
<dbReference type="EMBL" id="BAAAQW010000001">
    <property type="protein sequence ID" value="GAA2196166.1"/>
    <property type="molecule type" value="Genomic_DNA"/>
</dbReference>
<dbReference type="SUPFAM" id="SSF55729">
    <property type="entry name" value="Acyl-CoA N-acyltransferases (Nat)"/>
    <property type="match status" value="1"/>
</dbReference>
<dbReference type="InterPro" id="IPR016181">
    <property type="entry name" value="Acyl_CoA_acyltransferase"/>
</dbReference>
<dbReference type="InterPro" id="IPR000182">
    <property type="entry name" value="GNAT_dom"/>
</dbReference>
<comment type="caution">
    <text evidence="2">The sequence shown here is derived from an EMBL/GenBank/DDBJ whole genome shotgun (WGS) entry which is preliminary data.</text>
</comment>
<evidence type="ECO:0000313" key="3">
    <source>
        <dbReference type="Proteomes" id="UP001500432"/>
    </source>
</evidence>
<gene>
    <name evidence="2" type="ORF">GCM10009849_00170</name>
</gene>
<organism evidence="2 3">
    <name type="scientific">Sinomonas flava</name>
    <dbReference type="NCBI Taxonomy" id="496857"/>
    <lineage>
        <taxon>Bacteria</taxon>
        <taxon>Bacillati</taxon>
        <taxon>Actinomycetota</taxon>
        <taxon>Actinomycetes</taxon>
        <taxon>Micrococcales</taxon>
        <taxon>Micrococcaceae</taxon>
        <taxon>Sinomonas</taxon>
    </lineage>
</organism>
<protein>
    <submittedName>
        <fullName evidence="2">GNAT family N-acetyltransferase</fullName>
    </submittedName>
</protein>
<evidence type="ECO:0000313" key="2">
    <source>
        <dbReference type="EMBL" id="GAA2196166.1"/>
    </source>
</evidence>
<evidence type="ECO:0000259" key="1">
    <source>
        <dbReference type="PROSITE" id="PS51186"/>
    </source>
</evidence>
<dbReference type="RefSeq" id="WP_344297290.1">
    <property type="nucleotide sequence ID" value="NZ_BAAAQW010000001.1"/>
</dbReference>
<accession>A0ABN3BHX4</accession>